<dbReference type="GO" id="GO:0009288">
    <property type="term" value="C:bacterial-type flagellum"/>
    <property type="evidence" value="ECO:0007669"/>
    <property type="project" value="InterPro"/>
</dbReference>
<dbReference type="RefSeq" id="WP_109347831.1">
    <property type="nucleotide sequence ID" value="NZ_CP029343.1"/>
</dbReference>
<keyword evidence="3" id="KW-1185">Reference proteome</keyword>
<name>A0A2S2DRV3_9BURK</name>
<evidence type="ECO:0000313" key="3">
    <source>
        <dbReference type="Proteomes" id="UP000245820"/>
    </source>
</evidence>
<dbReference type="AlphaFoldDB" id="A0A2S2DRV3"/>
<dbReference type="EMBL" id="CP029343">
    <property type="protein sequence ID" value="AWL07546.1"/>
    <property type="molecule type" value="Genomic_DNA"/>
</dbReference>
<evidence type="ECO:0000256" key="1">
    <source>
        <dbReference type="ARBA" id="ARBA00023143"/>
    </source>
</evidence>
<dbReference type="OrthoDB" id="8909229at2"/>
<dbReference type="GO" id="GO:0005198">
    <property type="term" value="F:structural molecule activity"/>
    <property type="evidence" value="ECO:0007669"/>
    <property type="project" value="InterPro"/>
</dbReference>
<sequence>MEAGPSKPVLSQEIVNSVAALGSKPAVKSEVAQTLKKTFLAASDHSVEVRVLGRLFTPDDNSISLADIIIAMQKSSIVFQETLQVRNKIVTAYTDRLNMQVSAIGLIQHHTLSA</sequence>
<dbReference type="GO" id="GO:0071973">
    <property type="term" value="P:bacterial-type flagellum-dependent cell motility"/>
    <property type="evidence" value="ECO:0007669"/>
    <property type="project" value="InterPro"/>
</dbReference>
<dbReference type="Pfam" id="PF02049">
    <property type="entry name" value="FliE"/>
    <property type="match status" value="1"/>
</dbReference>
<keyword evidence="2" id="KW-0969">Cilium</keyword>
<dbReference type="KEGG" id="mtim:DIR46_26060"/>
<evidence type="ECO:0000313" key="2">
    <source>
        <dbReference type="EMBL" id="AWL07546.1"/>
    </source>
</evidence>
<dbReference type="PRINTS" id="PR01006">
    <property type="entry name" value="FLGHOOKFLIE"/>
</dbReference>
<gene>
    <name evidence="2" type="ORF">DIR46_26060</name>
</gene>
<keyword evidence="2" id="KW-0282">Flagellum</keyword>
<dbReference type="GO" id="GO:0003774">
    <property type="term" value="F:cytoskeletal motor activity"/>
    <property type="evidence" value="ECO:0007669"/>
    <property type="project" value="InterPro"/>
</dbReference>
<dbReference type="Proteomes" id="UP000245820">
    <property type="component" value="Chromosome"/>
</dbReference>
<keyword evidence="2" id="KW-0966">Cell projection</keyword>
<keyword evidence="1" id="KW-0975">Bacterial flagellum</keyword>
<organism evidence="2 3">
    <name type="scientific">Massilia oculi</name>
    <dbReference type="NCBI Taxonomy" id="945844"/>
    <lineage>
        <taxon>Bacteria</taxon>
        <taxon>Pseudomonadati</taxon>
        <taxon>Pseudomonadota</taxon>
        <taxon>Betaproteobacteria</taxon>
        <taxon>Burkholderiales</taxon>
        <taxon>Oxalobacteraceae</taxon>
        <taxon>Telluria group</taxon>
        <taxon>Massilia</taxon>
    </lineage>
</organism>
<protein>
    <submittedName>
        <fullName evidence="2">Flagellar hook-basal body complex protein FliE</fullName>
    </submittedName>
</protein>
<reference evidence="2 3" key="1">
    <citation type="submission" date="2018-05" db="EMBL/GenBank/DDBJ databases">
        <title>Complete genome sequence of Massilia oculi sp. nov. CCUG 43427T (=DSM 26321T), the type strain of M. oculi, and comparison with genome sequences of other Massilia strains.</title>
        <authorList>
            <person name="Zhu B."/>
        </authorList>
    </citation>
    <scope>NUCLEOTIDE SEQUENCE [LARGE SCALE GENOMIC DNA]</scope>
    <source>
        <strain evidence="2 3">CCUG 43427</strain>
    </source>
</reference>
<proteinExistence type="predicted"/>
<dbReference type="InterPro" id="IPR001624">
    <property type="entry name" value="FliE"/>
</dbReference>
<accession>A0A2S2DRV3</accession>